<dbReference type="InterPro" id="IPR050312">
    <property type="entry name" value="IolE/XylAMocC-like"/>
</dbReference>
<evidence type="ECO:0000313" key="3">
    <source>
        <dbReference type="EMBL" id="MCJ2185886.1"/>
    </source>
</evidence>
<sequence>MIRALDRRAAIALLGAGSLGACVSASAAPRRRPLGVLEMTVTKALQEDYAGTLRKLAGMGYTHLGMSLAGNRPGEVFALGPKERAALVREAGMQVGVARYGFAGGFREQAEQAVEIGASILAYTAAPVFFRGAKFGQTTRAAFDKWLPELGKMAETARELGLTLVYHNHWWDFKPLDGETPLEIIARTYPPSLVGFEIDLAWAWLGGADPFTVVSTYGPRVRSLHLKDVDPSRGKDMIKQLVEPGAGRLDYATLLPKLDKITDAIGYVEVDQPDDGMAAAASAARFLLAVRAGEA</sequence>
<dbReference type="InterPro" id="IPR013022">
    <property type="entry name" value="Xyl_isomerase-like_TIM-brl"/>
</dbReference>
<keyword evidence="4" id="KW-1185">Reference proteome</keyword>
<dbReference type="PANTHER" id="PTHR12110">
    <property type="entry name" value="HYDROXYPYRUVATE ISOMERASE"/>
    <property type="match status" value="1"/>
</dbReference>
<feature type="signal peptide" evidence="1">
    <location>
        <begin position="1"/>
        <end position="27"/>
    </location>
</feature>
<keyword evidence="3" id="KW-0413">Isomerase</keyword>
<comment type="caution">
    <text evidence="3">The sequence shown here is derived from an EMBL/GenBank/DDBJ whole genome shotgun (WGS) entry which is preliminary data.</text>
</comment>
<proteinExistence type="predicted"/>
<evidence type="ECO:0000256" key="1">
    <source>
        <dbReference type="SAM" id="SignalP"/>
    </source>
</evidence>
<feature type="domain" description="Xylose isomerase-like TIM barrel" evidence="2">
    <location>
        <begin position="106"/>
        <end position="287"/>
    </location>
</feature>
<evidence type="ECO:0000259" key="2">
    <source>
        <dbReference type="Pfam" id="PF01261"/>
    </source>
</evidence>
<dbReference type="RefSeq" id="WP_243917960.1">
    <property type="nucleotide sequence ID" value="NZ_JALHLG010000003.1"/>
</dbReference>
<reference evidence="3 4" key="1">
    <citation type="submission" date="2022-04" db="EMBL/GenBank/DDBJ databases">
        <title>Identification of a novel bacterium isolated from mangrove sediments.</title>
        <authorList>
            <person name="Pan X."/>
        </authorList>
    </citation>
    <scope>NUCLEOTIDE SEQUENCE [LARGE SCALE GENOMIC DNA]</scope>
    <source>
        <strain evidence="3 4">B2638</strain>
    </source>
</reference>
<protein>
    <submittedName>
        <fullName evidence="3">Sugar phosphate isomerase/epimerase</fullName>
    </submittedName>
</protein>
<dbReference type="SUPFAM" id="SSF51658">
    <property type="entry name" value="Xylose isomerase-like"/>
    <property type="match status" value="1"/>
</dbReference>
<dbReference type="EMBL" id="JALHLG010000003">
    <property type="protein sequence ID" value="MCJ2185886.1"/>
    <property type="molecule type" value="Genomic_DNA"/>
</dbReference>
<dbReference type="InterPro" id="IPR036237">
    <property type="entry name" value="Xyl_isomerase-like_sf"/>
</dbReference>
<accession>A0ABT0BLE8</accession>
<dbReference type="GO" id="GO:0016853">
    <property type="term" value="F:isomerase activity"/>
    <property type="evidence" value="ECO:0007669"/>
    <property type="project" value="UniProtKB-KW"/>
</dbReference>
<organism evidence="3 4">
    <name type="scientific">Novosphingobium beihaiensis</name>
    <dbReference type="NCBI Taxonomy" id="2930389"/>
    <lineage>
        <taxon>Bacteria</taxon>
        <taxon>Pseudomonadati</taxon>
        <taxon>Pseudomonadota</taxon>
        <taxon>Alphaproteobacteria</taxon>
        <taxon>Sphingomonadales</taxon>
        <taxon>Sphingomonadaceae</taxon>
        <taxon>Novosphingobium</taxon>
    </lineage>
</organism>
<dbReference type="PROSITE" id="PS51257">
    <property type="entry name" value="PROKAR_LIPOPROTEIN"/>
    <property type="match status" value="1"/>
</dbReference>
<evidence type="ECO:0000313" key="4">
    <source>
        <dbReference type="Proteomes" id="UP001202281"/>
    </source>
</evidence>
<name>A0ABT0BLE8_9SPHN</name>
<dbReference type="Pfam" id="PF01261">
    <property type="entry name" value="AP_endonuc_2"/>
    <property type="match status" value="1"/>
</dbReference>
<keyword evidence="1" id="KW-0732">Signal</keyword>
<gene>
    <name evidence="3" type="ORF">MTR66_03540</name>
</gene>
<dbReference type="Gene3D" id="3.20.20.150">
    <property type="entry name" value="Divalent-metal-dependent TIM barrel enzymes"/>
    <property type="match status" value="1"/>
</dbReference>
<dbReference type="PANTHER" id="PTHR12110:SF41">
    <property type="entry name" value="INOSOSE DEHYDRATASE"/>
    <property type="match status" value="1"/>
</dbReference>
<feature type="chain" id="PRO_5045523421" evidence="1">
    <location>
        <begin position="28"/>
        <end position="295"/>
    </location>
</feature>
<dbReference type="Proteomes" id="UP001202281">
    <property type="component" value="Unassembled WGS sequence"/>
</dbReference>